<feature type="chain" id="PRO_5040432774" description="Transcription activator mbf2" evidence="1">
    <location>
        <begin position="22"/>
        <end position="199"/>
    </location>
</feature>
<proteinExistence type="predicted"/>
<evidence type="ECO:0000256" key="1">
    <source>
        <dbReference type="SAM" id="SignalP"/>
    </source>
</evidence>
<gene>
    <name evidence="2" type="ORF">Bhyg_12870</name>
</gene>
<evidence type="ECO:0000313" key="2">
    <source>
        <dbReference type="EMBL" id="KAJ6640121.1"/>
    </source>
</evidence>
<dbReference type="Pfam" id="PF15868">
    <property type="entry name" value="MBF2"/>
    <property type="match status" value="1"/>
</dbReference>
<reference evidence="2" key="1">
    <citation type="submission" date="2022-07" db="EMBL/GenBank/DDBJ databases">
        <authorList>
            <person name="Trinca V."/>
            <person name="Uliana J.V.C."/>
            <person name="Torres T.T."/>
            <person name="Ward R.J."/>
            <person name="Monesi N."/>
        </authorList>
    </citation>
    <scope>NUCLEOTIDE SEQUENCE</scope>
    <source>
        <strain evidence="2">HSMRA1968</strain>
        <tissue evidence="2">Whole embryos</tissue>
    </source>
</reference>
<keyword evidence="3" id="KW-1185">Reference proteome</keyword>
<keyword evidence="1" id="KW-0732">Signal</keyword>
<dbReference type="Proteomes" id="UP001151699">
    <property type="component" value="Chromosome X"/>
</dbReference>
<dbReference type="EMBL" id="WJQU01000003">
    <property type="protein sequence ID" value="KAJ6640121.1"/>
    <property type="molecule type" value="Genomic_DNA"/>
</dbReference>
<dbReference type="AlphaFoldDB" id="A0A9Q0MXZ9"/>
<dbReference type="OrthoDB" id="8192785at2759"/>
<organism evidence="2 3">
    <name type="scientific">Pseudolycoriella hygida</name>
    <dbReference type="NCBI Taxonomy" id="35572"/>
    <lineage>
        <taxon>Eukaryota</taxon>
        <taxon>Metazoa</taxon>
        <taxon>Ecdysozoa</taxon>
        <taxon>Arthropoda</taxon>
        <taxon>Hexapoda</taxon>
        <taxon>Insecta</taxon>
        <taxon>Pterygota</taxon>
        <taxon>Neoptera</taxon>
        <taxon>Endopterygota</taxon>
        <taxon>Diptera</taxon>
        <taxon>Nematocera</taxon>
        <taxon>Sciaroidea</taxon>
        <taxon>Sciaridae</taxon>
        <taxon>Pseudolycoriella</taxon>
    </lineage>
</organism>
<evidence type="ECO:0008006" key="4">
    <source>
        <dbReference type="Google" id="ProtNLM"/>
    </source>
</evidence>
<accession>A0A9Q0MXZ9</accession>
<feature type="signal peptide" evidence="1">
    <location>
        <begin position="1"/>
        <end position="21"/>
    </location>
</feature>
<dbReference type="InterPro" id="IPR031734">
    <property type="entry name" value="MBF2"/>
</dbReference>
<protein>
    <recommendedName>
        <fullName evidence="4">Transcription activator mbf2</fullName>
    </recommendedName>
</protein>
<evidence type="ECO:0000313" key="3">
    <source>
        <dbReference type="Proteomes" id="UP001151699"/>
    </source>
</evidence>
<name>A0A9Q0MXZ9_9DIPT</name>
<comment type="caution">
    <text evidence="2">The sequence shown here is derived from an EMBL/GenBank/DDBJ whole genome shotgun (WGS) entry which is preliminary data.</text>
</comment>
<sequence>MCGKLNLWFFVAILFGIAASGSKLPDLTAWEDDGDDFEFDSLIVDDESDYWDTIQKQYQLYPLYGGDEDIRDEDDEKWNEIDNLDFVEDSVTEIVEPQPVEVEGSIRYTLGSRVHGDRVVGTRSQNIKYPRIMDVRANMTYPISGIGKNLTYVTIQVNQTSNIGRAYVAKGGIGKRFIAILVEAYKTFTFNYTATFYGK</sequence>